<evidence type="ECO:0000259" key="2">
    <source>
        <dbReference type="Pfam" id="PF13229"/>
    </source>
</evidence>
<sequence>MRLLLLPLLLTALVSTGLASAAPAAEAATPRLTIALTVTGPTTITQGASTSIRTTYRKHGSPVASANLTLQRRTDGRWVDVRGPVAIRKGIGTRGLTPSTSGTFRLRNHDSSAHSRTFTVTVRKPAVSATVSTTNVTAGQSATVTASYTTAGIAPARATLVLQRKSGSAWVDAGSFVAQHGAGTRTVTPTATTTYRVRNHYRSATTAPFTVTVAPPAAPEPVVPPAVPPAAPPAAGGSGGGQTWTTVSRLPDNTLTGVRSGTTLTTSSKTSLSATAQTVEGVRFTGDLVVTGNDLVLRDVVVDGELIVRGSQRVTLEHSTVGAFSISGSTRVTARRLDVRGRSGKDGVHVTSDTGRVADVLIQDSRIHSPAVTATSHYDGIQVRGADRLTLRGNSFELGPHKPQYNAAIFLQEANGGNTAVTIEDNWIDGGGYVLYLAGRHVTLTRNTFGPNGRWGLVFPASDLSSVTFEGNTWGTGAAATL</sequence>
<protein>
    <submittedName>
        <fullName evidence="3">Right-handed parallel beta-helix repeat-containing protein</fullName>
    </submittedName>
</protein>
<name>A0A939LQ87_9CELL</name>
<feature type="chain" id="PRO_5038082424" evidence="1">
    <location>
        <begin position="22"/>
        <end position="482"/>
    </location>
</feature>
<evidence type="ECO:0000313" key="4">
    <source>
        <dbReference type="Proteomes" id="UP000664209"/>
    </source>
</evidence>
<evidence type="ECO:0000256" key="1">
    <source>
        <dbReference type="SAM" id="SignalP"/>
    </source>
</evidence>
<organism evidence="3 4">
    <name type="scientific">Actinotalea soli</name>
    <dbReference type="NCBI Taxonomy" id="2819234"/>
    <lineage>
        <taxon>Bacteria</taxon>
        <taxon>Bacillati</taxon>
        <taxon>Actinomycetota</taxon>
        <taxon>Actinomycetes</taxon>
        <taxon>Micrococcales</taxon>
        <taxon>Cellulomonadaceae</taxon>
        <taxon>Actinotalea</taxon>
    </lineage>
</organism>
<keyword evidence="1" id="KW-0732">Signal</keyword>
<dbReference type="InterPro" id="IPR011050">
    <property type="entry name" value="Pectin_lyase_fold/virulence"/>
</dbReference>
<dbReference type="InterPro" id="IPR012334">
    <property type="entry name" value="Pectin_lyas_fold"/>
</dbReference>
<dbReference type="SUPFAM" id="SSF51126">
    <property type="entry name" value="Pectin lyase-like"/>
    <property type="match status" value="1"/>
</dbReference>
<gene>
    <name evidence="3" type="ORF">J4G33_09275</name>
</gene>
<reference evidence="3" key="1">
    <citation type="submission" date="2021-03" db="EMBL/GenBank/DDBJ databases">
        <title>Actinotalea soli sp. nov., isolated from soil.</title>
        <authorList>
            <person name="Ping W."/>
            <person name="Zhang J."/>
        </authorList>
    </citation>
    <scope>NUCLEOTIDE SEQUENCE</scope>
    <source>
        <strain evidence="3">BY-33</strain>
    </source>
</reference>
<accession>A0A939LQ87</accession>
<feature type="domain" description="Right handed beta helix" evidence="2">
    <location>
        <begin position="324"/>
        <end position="473"/>
    </location>
</feature>
<dbReference type="Gene3D" id="2.160.20.10">
    <property type="entry name" value="Single-stranded right-handed beta-helix, Pectin lyase-like"/>
    <property type="match status" value="1"/>
</dbReference>
<feature type="signal peptide" evidence="1">
    <location>
        <begin position="1"/>
        <end position="21"/>
    </location>
</feature>
<dbReference type="InterPro" id="IPR039448">
    <property type="entry name" value="Beta_helix"/>
</dbReference>
<comment type="caution">
    <text evidence="3">The sequence shown here is derived from an EMBL/GenBank/DDBJ whole genome shotgun (WGS) entry which is preliminary data.</text>
</comment>
<dbReference type="AlphaFoldDB" id="A0A939LQ87"/>
<keyword evidence="4" id="KW-1185">Reference proteome</keyword>
<dbReference type="RefSeq" id="WP_208055687.1">
    <property type="nucleotide sequence ID" value="NZ_JAGEMK010000004.1"/>
</dbReference>
<dbReference type="Proteomes" id="UP000664209">
    <property type="component" value="Unassembled WGS sequence"/>
</dbReference>
<evidence type="ECO:0000313" key="3">
    <source>
        <dbReference type="EMBL" id="MBO1751993.1"/>
    </source>
</evidence>
<dbReference type="EMBL" id="JAGEMK010000004">
    <property type="protein sequence ID" value="MBO1751993.1"/>
    <property type="molecule type" value="Genomic_DNA"/>
</dbReference>
<dbReference type="Pfam" id="PF13229">
    <property type="entry name" value="Beta_helix"/>
    <property type="match status" value="1"/>
</dbReference>
<proteinExistence type="predicted"/>